<dbReference type="InterPro" id="IPR006059">
    <property type="entry name" value="SBP"/>
</dbReference>
<evidence type="ECO:0000256" key="2">
    <source>
        <dbReference type="SAM" id="SignalP"/>
    </source>
</evidence>
<organism evidence="3 4">
    <name type="scientific">Teichococcus coralli</name>
    <dbReference type="NCBI Taxonomy" id="2545983"/>
    <lineage>
        <taxon>Bacteria</taxon>
        <taxon>Pseudomonadati</taxon>
        <taxon>Pseudomonadota</taxon>
        <taxon>Alphaproteobacteria</taxon>
        <taxon>Acetobacterales</taxon>
        <taxon>Roseomonadaceae</taxon>
        <taxon>Roseomonas</taxon>
    </lineage>
</organism>
<evidence type="ECO:0000313" key="4">
    <source>
        <dbReference type="Proteomes" id="UP000460715"/>
    </source>
</evidence>
<dbReference type="PANTHER" id="PTHR42779:SF1">
    <property type="entry name" value="PROTEIN YNJB"/>
    <property type="match status" value="1"/>
</dbReference>
<dbReference type="RefSeq" id="WP_160935290.1">
    <property type="nucleotide sequence ID" value="NZ_SNVJ01000002.1"/>
</dbReference>
<protein>
    <submittedName>
        <fullName evidence="3">ABC transporter substrate-binding protein</fullName>
    </submittedName>
</protein>
<reference evidence="3 4" key="1">
    <citation type="submission" date="2019-03" db="EMBL/GenBank/DDBJ databases">
        <title>Roseomonas sp. a novel Roseomonas species isolated from Sea whip Gorgonian.</title>
        <authorList>
            <person name="Li F."/>
            <person name="Pan X."/>
            <person name="Huang S."/>
            <person name="Li Z."/>
            <person name="Meng B."/>
        </authorList>
    </citation>
    <scope>NUCLEOTIDE SEQUENCE [LARGE SCALE GENOMIC DNA]</scope>
    <source>
        <strain evidence="3 4">M0104</strain>
    </source>
</reference>
<evidence type="ECO:0000313" key="3">
    <source>
        <dbReference type="EMBL" id="MXP62158.1"/>
    </source>
</evidence>
<dbReference type="InterPro" id="IPR027020">
    <property type="entry name" value="YnjB"/>
</dbReference>
<comment type="caution">
    <text evidence="3">The sequence shown here is derived from an EMBL/GenBank/DDBJ whole genome shotgun (WGS) entry which is preliminary data.</text>
</comment>
<dbReference type="Pfam" id="PF13416">
    <property type="entry name" value="SBP_bac_8"/>
    <property type="match status" value="1"/>
</dbReference>
<proteinExistence type="predicted"/>
<name>A0A845B6S7_9PROT</name>
<feature type="region of interest" description="Disordered" evidence="1">
    <location>
        <begin position="353"/>
        <end position="405"/>
    </location>
</feature>
<accession>A0A845B6S7</accession>
<feature type="chain" id="PRO_5032967294" evidence="2">
    <location>
        <begin position="27"/>
        <end position="422"/>
    </location>
</feature>
<dbReference type="NCBIfam" id="NF008633">
    <property type="entry name" value="PRK11622.1"/>
    <property type="match status" value="1"/>
</dbReference>
<keyword evidence="4" id="KW-1185">Reference proteome</keyword>
<dbReference type="Gene3D" id="3.40.190.10">
    <property type="entry name" value="Periplasmic binding protein-like II"/>
    <property type="match status" value="2"/>
</dbReference>
<feature type="signal peptide" evidence="2">
    <location>
        <begin position="1"/>
        <end position="26"/>
    </location>
</feature>
<dbReference type="PIRSF" id="PIRSF029172">
    <property type="entry name" value="UCP029172_ABC_sbc_YnjB"/>
    <property type="match status" value="1"/>
</dbReference>
<evidence type="ECO:0000256" key="1">
    <source>
        <dbReference type="SAM" id="MobiDB-lite"/>
    </source>
</evidence>
<dbReference type="EMBL" id="SNVJ01000002">
    <property type="protein sequence ID" value="MXP62158.1"/>
    <property type="molecule type" value="Genomic_DNA"/>
</dbReference>
<gene>
    <name evidence="3" type="ORF">E0493_02175</name>
</gene>
<sequence>MRLQRRALAPVLAGLAAALRPATAGAANATDVPAAPPREDVPAAAPWERLLRRAAGQSVNFHAWAGDARTNAFISWTADRMEALHRIRLRHIRLRDTAEAVARVVAERAAGQDSGGAVDLVWINGPNLLAMKQQGLLRRIADDLPNFALVDTTGKPATVTDFTVPVEGLASPWRMAQVVFIHDAARLPEPPRTMLAMADWARAHPGRLTHPNARDFLGATFLKQALYEMVPDPAALARPATEATFTLLAAPLWEWYRALRPHLWRQGRTFPESGPAQRNLLNDGEIDLMISFNPAEAAAGIADGLLPETTRSYVLQGGTIGNCSFVGIPFNAAQPEAAMVVADFLLSPEAQAEAADPRKLGSPTVLDLDRLKPGDRQRFDDLPRLPGMLGPAALGQPLPEPHPSWMTRLTADWERRTAGGAR</sequence>
<feature type="compositionally biased region" description="Basic and acidic residues" evidence="1">
    <location>
        <begin position="367"/>
        <end position="383"/>
    </location>
</feature>
<dbReference type="AlphaFoldDB" id="A0A845B6S7"/>
<dbReference type="Proteomes" id="UP000460715">
    <property type="component" value="Unassembled WGS sequence"/>
</dbReference>
<keyword evidence="2" id="KW-0732">Signal</keyword>
<dbReference type="PANTHER" id="PTHR42779">
    <property type="entry name" value="PROTEIN YNJB"/>
    <property type="match status" value="1"/>
</dbReference>
<dbReference type="SUPFAM" id="SSF53850">
    <property type="entry name" value="Periplasmic binding protein-like II"/>
    <property type="match status" value="1"/>
</dbReference>
<dbReference type="OrthoDB" id="3239593at2"/>